<protein>
    <submittedName>
        <fullName evidence="2">Uncharacterized protein</fullName>
    </submittedName>
</protein>
<name>A0A423W5T3_9PEZI</name>
<feature type="compositionally biased region" description="Acidic residues" evidence="1">
    <location>
        <begin position="92"/>
        <end position="101"/>
    </location>
</feature>
<dbReference type="EMBL" id="LKEA01000025">
    <property type="protein sequence ID" value="ROV98681.1"/>
    <property type="molecule type" value="Genomic_DNA"/>
</dbReference>
<dbReference type="Proteomes" id="UP000283895">
    <property type="component" value="Unassembled WGS sequence"/>
</dbReference>
<organism evidence="2 3">
    <name type="scientific">Cytospora schulzeri</name>
    <dbReference type="NCBI Taxonomy" id="448051"/>
    <lineage>
        <taxon>Eukaryota</taxon>
        <taxon>Fungi</taxon>
        <taxon>Dikarya</taxon>
        <taxon>Ascomycota</taxon>
        <taxon>Pezizomycotina</taxon>
        <taxon>Sordariomycetes</taxon>
        <taxon>Sordariomycetidae</taxon>
        <taxon>Diaporthales</taxon>
        <taxon>Cytosporaceae</taxon>
        <taxon>Cytospora</taxon>
    </lineage>
</organism>
<comment type="caution">
    <text evidence="2">The sequence shown here is derived from an EMBL/GenBank/DDBJ whole genome shotgun (WGS) entry which is preliminary data.</text>
</comment>
<keyword evidence="3" id="KW-1185">Reference proteome</keyword>
<proteinExistence type="predicted"/>
<evidence type="ECO:0000256" key="1">
    <source>
        <dbReference type="SAM" id="MobiDB-lite"/>
    </source>
</evidence>
<feature type="compositionally biased region" description="Basic and acidic residues" evidence="1">
    <location>
        <begin position="127"/>
        <end position="137"/>
    </location>
</feature>
<feature type="compositionally biased region" description="Basic and acidic residues" evidence="1">
    <location>
        <begin position="57"/>
        <end position="67"/>
    </location>
</feature>
<feature type="compositionally biased region" description="Basic and acidic residues" evidence="1">
    <location>
        <begin position="1"/>
        <end position="11"/>
    </location>
</feature>
<gene>
    <name evidence="2" type="ORF">VMCG_06753</name>
</gene>
<dbReference type="OrthoDB" id="5240772at2759"/>
<evidence type="ECO:0000313" key="2">
    <source>
        <dbReference type="EMBL" id="ROV98681.1"/>
    </source>
</evidence>
<dbReference type="AlphaFoldDB" id="A0A423W5T3"/>
<feature type="region of interest" description="Disordered" evidence="1">
    <location>
        <begin position="47"/>
        <end position="137"/>
    </location>
</feature>
<accession>A0A423W5T3</accession>
<feature type="region of interest" description="Disordered" evidence="1">
    <location>
        <begin position="1"/>
        <end position="25"/>
    </location>
</feature>
<evidence type="ECO:0000313" key="3">
    <source>
        <dbReference type="Proteomes" id="UP000283895"/>
    </source>
</evidence>
<reference evidence="2 3" key="1">
    <citation type="submission" date="2015-09" db="EMBL/GenBank/DDBJ databases">
        <title>Host preference determinants of Valsa canker pathogens revealed by comparative genomics.</title>
        <authorList>
            <person name="Yin Z."/>
            <person name="Huang L."/>
        </authorList>
    </citation>
    <scope>NUCLEOTIDE SEQUENCE [LARGE SCALE GENOMIC DNA]</scope>
    <source>
        <strain evidence="2 3">03-1</strain>
    </source>
</reference>
<sequence>MPLTENDRPSEVDASPLHSQPVLANTTAETLTTPLSEISVNVAKVSQAAVREPQNPADDKPDFDASPHWKAMLSPVAEESPSPRKARRNDGDDGDDDDDDVLITFSPRKPPSRSMSPGSIKMQNFLRRLEQQGLSHD</sequence>